<evidence type="ECO:0000256" key="9">
    <source>
        <dbReference type="PIRSR" id="PIRSR601088-2"/>
    </source>
</evidence>
<dbReference type="PANTHER" id="PTHR32092">
    <property type="entry name" value="6-PHOSPHO-BETA-GLUCOSIDASE-RELATED"/>
    <property type="match status" value="1"/>
</dbReference>
<keyword evidence="10" id="KW-0408">Iron</keyword>
<feature type="binding site" evidence="10">
    <location>
        <position position="205"/>
    </location>
    <ligand>
        <name>Mn(2+)</name>
        <dbReference type="ChEBI" id="CHEBI:29035"/>
    </ligand>
</feature>
<dbReference type="HOGENOM" id="CLU_045951_0_1_9"/>
<name>C2KZ47_9FIRM</name>
<dbReference type="Pfam" id="PF02056">
    <property type="entry name" value="Glyco_hydro_4"/>
    <property type="match status" value="1"/>
</dbReference>
<keyword evidence="10" id="KW-0170">Cobalt</keyword>
<evidence type="ECO:0000256" key="7">
    <source>
        <dbReference type="ARBA" id="ARBA00023295"/>
    </source>
</evidence>
<feature type="domain" description="Glycosyl hydrolase family 4 C-terminal" evidence="13">
    <location>
        <begin position="200"/>
        <end position="438"/>
    </location>
</feature>
<dbReference type="InterPro" id="IPR036291">
    <property type="entry name" value="NAD(P)-bd_dom_sf"/>
</dbReference>
<comment type="subunit">
    <text evidence="2">Homotetramer.</text>
</comment>
<dbReference type="GO" id="GO:0046872">
    <property type="term" value="F:metal ion binding"/>
    <property type="evidence" value="ECO:0007669"/>
    <property type="project" value="UniProtKB-KW"/>
</dbReference>
<dbReference type="PANTHER" id="PTHR32092:SF5">
    <property type="entry name" value="6-PHOSPHO-BETA-GLUCOSIDASE"/>
    <property type="match status" value="1"/>
</dbReference>
<evidence type="ECO:0000256" key="11">
    <source>
        <dbReference type="PIRSR" id="PIRSR601088-4"/>
    </source>
</evidence>
<keyword evidence="4 12" id="KW-0378">Hydrolase</keyword>
<evidence type="ECO:0000259" key="13">
    <source>
        <dbReference type="Pfam" id="PF11975"/>
    </source>
</evidence>
<keyword evidence="5 12" id="KW-0520">NAD</keyword>
<keyword evidence="7 12" id="KW-0326">Glycosidase</keyword>
<protein>
    <submittedName>
        <fullName evidence="14">Family 4 glycosyl hydrolase</fullName>
    </submittedName>
</protein>
<evidence type="ECO:0000256" key="4">
    <source>
        <dbReference type="ARBA" id="ARBA00022801"/>
    </source>
</evidence>
<feature type="binding site" evidence="10">
    <location>
        <position position="175"/>
    </location>
    <ligand>
        <name>Mn(2+)</name>
        <dbReference type="ChEBI" id="CHEBI:29035"/>
    </ligand>
</feature>
<evidence type="ECO:0000313" key="14">
    <source>
        <dbReference type="EMBL" id="EEJ50943.1"/>
    </source>
</evidence>
<dbReference type="SUPFAM" id="SSF51735">
    <property type="entry name" value="NAD(P)-binding Rossmann-fold domains"/>
    <property type="match status" value="1"/>
</dbReference>
<sequence length="463" mass="52487">MVCKGRSFVMKIAVIGGGGVRSIFLAKSLMQQAKRLGIKHIVFMDNDSRKLNIFGKMSAKLAKLIDPDVEFEITSNPELAIKDADYMITTIRVGGDEMRVRDEREALSLGILGQETTGAAGLSFAMRSIPALQEYCELARKIASPDVKIFNFTNPAGVVSQTLRDLGYDFTFGICDAPSGLLRSFAKLYDVSPERITGDCYGLNHLSYFNSIKLDGKEVLPELLRNPDIYKKTDMRVFKPDLVNHFSCVLNEYLYYFYYREEAVENILRAGITRGEVIRDINEQMLLELEKMDVDQDFEACLKVFEKWYGKRELAYMSNETGVKREESEYHFDIYSPDEGGYAGVALRYIEAVGEQQDKEMILCAPNEGAIPGLRDDDVVELTCTIHKGNILTHKVNPDPIPMTLIRQVKEYERLASYAIRNRSITAAIDALMVHPLVNSYSYAKKLVNRYIELNQDYIGGWH</sequence>
<dbReference type="Gene3D" id="3.40.50.720">
    <property type="entry name" value="NAD(P)-binding Rossmann-like Domain"/>
    <property type="match status" value="1"/>
</dbReference>
<dbReference type="GO" id="GO:0004553">
    <property type="term" value="F:hydrolase activity, hydrolyzing O-glycosyl compounds"/>
    <property type="evidence" value="ECO:0007669"/>
    <property type="project" value="InterPro"/>
</dbReference>
<evidence type="ECO:0000256" key="6">
    <source>
        <dbReference type="ARBA" id="ARBA00023211"/>
    </source>
</evidence>
<feature type="active site" description="Proton acceptor" evidence="8">
    <location>
        <position position="253"/>
    </location>
</feature>
<dbReference type="InterPro" id="IPR022616">
    <property type="entry name" value="Glyco_hydro_4_C"/>
</dbReference>
<feature type="active site" description="Proton donor" evidence="8">
    <location>
        <position position="176"/>
    </location>
</feature>
<evidence type="ECO:0000313" key="15">
    <source>
        <dbReference type="Proteomes" id="UP000004121"/>
    </source>
</evidence>
<dbReference type="EMBL" id="ACKX01000180">
    <property type="protein sequence ID" value="EEJ50943.1"/>
    <property type="molecule type" value="Genomic_DNA"/>
</dbReference>
<gene>
    <name evidence="14" type="ORF">HMPREF6123_1766</name>
</gene>
<feature type="site" description="Increases basicity of active site Tyr" evidence="11">
    <location>
        <position position="115"/>
    </location>
</feature>
<dbReference type="GO" id="GO:0016616">
    <property type="term" value="F:oxidoreductase activity, acting on the CH-OH group of donors, NAD or NADP as acceptor"/>
    <property type="evidence" value="ECO:0007669"/>
    <property type="project" value="InterPro"/>
</dbReference>
<evidence type="ECO:0000256" key="5">
    <source>
        <dbReference type="ARBA" id="ARBA00023027"/>
    </source>
</evidence>
<feature type="binding site" evidence="9">
    <location>
        <position position="99"/>
    </location>
    <ligand>
        <name>substrate</name>
    </ligand>
</feature>
<keyword evidence="10" id="KW-0533">Nickel</keyword>
<accession>C2KZ47</accession>
<evidence type="ECO:0000256" key="3">
    <source>
        <dbReference type="ARBA" id="ARBA00022723"/>
    </source>
</evidence>
<organism evidence="14 15">
    <name type="scientific">Oribacterium sinus F0268</name>
    <dbReference type="NCBI Taxonomy" id="585501"/>
    <lineage>
        <taxon>Bacteria</taxon>
        <taxon>Bacillati</taxon>
        <taxon>Bacillota</taxon>
        <taxon>Clostridia</taxon>
        <taxon>Lachnospirales</taxon>
        <taxon>Lachnospiraceae</taxon>
        <taxon>Oribacterium</taxon>
    </lineage>
</organism>
<comment type="cofactor">
    <cofactor evidence="12">
        <name>NAD(+)</name>
        <dbReference type="ChEBI" id="CHEBI:57540"/>
    </cofactor>
    <text evidence="12">Binds 1 NAD(+) per subunit.</text>
</comment>
<dbReference type="PRINTS" id="PR00732">
    <property type="entry name" value="GLHYDRLASE4"/>
</dbReference>
<dbReference type="AlphaFoldDB" id="C2KZ47"/>
<evidence type="ECO:0000256" key="8">
    <source>
        <dbReference type="PIRSR" id="PIRSR601088-1"/>
    </source>
</evidence>
<evidence type="ECO:0000256" key="2">
    <source>
        <dbReference type="ARBA" id="ARBA00011881"/>
    </source>
</evidence>
<reference evidence="14 15" key="1">
    <citation type="submission" date="2009-04" db="EMBL/GenBank/DDBJ databases">
        <authorList>
            <person name="Qin X."/>
            <person name="Bachman B."/>
            <person name="Battles P."/>
            <person name="Bell A."/>
            <person name="Bess C."/>
            <person name="Bickham C."/>
            <person name="Chaboub L."/>
            <person name="Chen D."/>
            <person name="Coyle M."/>
            <person name="Deiros D.R."/>
            <person name="Dinh H."/>
            <person name="Forbes L."/>
            <person name="Fowler G."/>
            <person name="Francisco L."/>
            <person name="Fu Q."/>
            <person name="Gubbala S."/>
            <person name="Hale W."/>
            <person name="Han Y."/>
            <person name="Hemphill L."/>
            <person name="Highlander S.K."/>
            <person name="Hirani K."/>
            <person name="Hogues M."/>
            <person name="Jackson L."/>
            <person name="Jakkamsetti A."/>
            <person name="Javaid M."/>
            <person name="Jiang H."/>
            <person name="Korchina V."/>
            <person name="Kovar C."/>
            <person name="Lara F."/>
            <person name="Lee S."/>
            <person name="Mata R."/>
            <person name="Mathew T."/>
            <person name="Moen C."/>
            <person name="Morales K."/>
            <person name="Munidasa M."/>
            <person name="Nazareth L."/>
            <person name="Ngo R."/>
            <person name="Nguyen L."/>
            <person name="Okwuonu G."/>
            <person name="Ongeri F."/>
            <person name="Patil S."/>
            <person name="Petrosino J."/>
            <person name="Pham C."/>
            <person name="Pham P."/>
            <person name="Pu L.-L."/>
            <person name="Puazo M."/>
            <person name="Raj R."/>
            <person name="Reid J."/>
            <person name="Rouhana J."/>
            <person name="Saada N."/>
            <person name="Shang Y."/>
            <person name="Simmons D."/>
            <person name="Thornton R."/>
            <person name="Warren J."/>
            <person name="Weissenberger G."/>
            <person name="Zhang J."/>
            <person name="Zhang L."/>
            <person name="Zhou C."/>
            <person name="Zhu D."/>
            <person name="Muzny D."/>
            <person name="Worley K."/>
            <person name="Gibbs R."/>
        </authorList>
    </citation>
    <scope>NUCLEOTIDE SEQUENCE [LARGE SCALE GENOMIC DNA]</scope>
    <source>
        <strain evidence="14 15">F0268</strain>
    </source>
</reference>
<dbReference type="GO" id="GO:0005975">
    <property type="term" value="P:carbohydrate metabolic process"/>
    <property type="evidence" value="ECO:0007669"/>
    <property type="project" value="InterPro"/>
</dbReference>
<comment type="similarity">
    <text evidence="1 12">Belongs to the glycosyl hydrolase 4 family.</text>
</comment>
<keyword evidence="15" id="KW-1185">Reference proteome</keyword>
<evidence type="ECO:0000256" key="1">
    <source>
        <dbReference type="ARBA" id="ARBA00010141"/>
    </source>
</evidence>
<dbReference type="eggNOG" id="COG1486">
    <property type="taxonomic scope" value="Bacteria"/>
</dbReference>
<dbReference type="InterPro" id="IPR015955">
    <property type="entry name" value="Lactate_DH/Glyco_Ohase_4_C"/>
</dbReference>
<dbReference type="Proteomes" id="UP000004121">
    <property type="component" value="Unassembled WGS sequence"/>
</dbReference>
<keyword evidence="6 10" id="KW-0464">Manganese</keyword>
<dbReference type="InterPro" id="IPR001088">
    <property type="entry name" value="Glyco_hydro_4"/>
</dbReference>
<dbReference type="SUPFAM" id="SSF56327">
    <property type="entry name" value="LDH C-terminal domain-like"/>
    <property type="match status" value="1"/>
</dbReference>
<keyword evidence="3 10" id="KW-0479">Metal-binding</keyword>
<evidence type="ECO:0000256" key="12">
    <source>
        <dbReference type="RuleBase" id="RU361152"/>
    </source>
</evidence>
<proteinExistence type="inferred from homology"/>
<dbReference type="FunCoup" id="C2KZ47">
    <property type="interactions" value="46"/>
</dbReference>
<feature type="binding site" evidence="9">
    <location>
        <position position="154"/>
    </location>
    <ligand>
        <name>substrate</name>
    </ligand>
</feature>
<dbReference type="InParanoid" id="C2KZ47"/>
<evidence type="ECO:0000256" key="10">
    <source>
        <dbReference type="PIRSR" id="PIRSR601088-3"/>
    </source>
</evidence>
<comment type="caution">
    <text evidence="14">The sequence shown here is derived from an EMBL/GenBank/DDBJ whole genome shotgun (WGS) entry which is preliminary data.</text>
</comment>
<dbReference type="Pfam" id="PF11975">
    <property type="entry name" value="Glyco_hydro_4C"/>
    <property type="match status" value="1"/>
</dbReference>
<dbReference type="STRING" id="585501.HMPREF6123_1766"/>
<dbReference type="Gene3D" id="3.90.110.10">
    <property type="entry name" value="Lactate dehydrogenase/glycoside hydrolase, family 4, C-terminal"/>
    <property type="match status" value="1"/>
</dbReference>